<dbReference type="PROSITE" id="PS00629">
    <property type="entry name" value="IMP_1"/>
    <property type="match status" value="1"/>
</dbReference>
<evidence type="ECO:0000256" key="5">
    <source>
        <dbReference type="ARBA" id="ARBA00022801"/>
    </source>
</evidence>
<dbReference type="GO" id="GO:0046854">
    <property type="term" value="P:phosphatidylinositol phosphate biosynthetic process"/>
    <property type="evidence" value="ECO:0007669"/>
    <property type="project" value="InterPro"/>
</dbReference>
<dbReference type="EMBL" id="MHNW01000024">
    <property type="protein sequence ID" value="OGZ53270.1"/>
    <property type="molecule type" value="Genomic_DNA"/>
</dbReference>
<evidence type="ECO:0000256" key="3">
    <source>
        <dbReference type="ARBA" id="ARBA00009759"/>
    </source>
</evidence>
<evidence type="ECO:0000313" key="9">
    <source>
        <dbReference type="EMBL" id="OGZ53270.1"/>
    </source>
</evidence>
<dbReference type="InterPro" id="IPR020550">
    <property type="entry name" value="Inositol_monophosphatase_CS"/>
</dbReference>
<dbReference type="GO" id="GO:0046872">
    <property type="term" value="F:metal ion binding"/>
    <property type="evidence" value="ECO:0007669"/>
    <property type="project" value="UniProtKB-KW"/>
</dbReference>
<dbReference type="Gene3D" id="3.40.190.80">
    <property type="match status" value="1"/>
</dbReference>
<evidence type="ECO:0000256" key="7">
    <source>
        <dbReference type="PIRSR" id="PIRSR600760-2"/>
    </source>
</evidence>
<feature type="binding site" evidence="7">
    <location>
        <position position="66"/>
    </location>
    <ligand>
        <name>Mg(2+)</name>
        <dbReference type="ChEBI" id="CHEBI:18420"/>
        <label>1</label>
        <note>catalytic</note>
    </ligand>
</feature>
<dbReference type="GO" id="GO:0007165">
    <property type="term" value="P:signal transduction"/>
    <property type="evidence" value="ECO:0007669"/>
    <property type="project" value="TreeGrafter"/>
</dbReference>
<feature type="binding site" evidence="7">
    <location>
        <position position="90"/>
    </location>
    <ligand>
        <name>Mg(2+)</name>
        <dbReference type="ChEBI" id="CHEBI:18420"/>
        <label>2</label>
    </ligand>
</feature>
<evidence type="ECO:0000256" key="2">
    <source>
        <dbReference type="ARBA" id="ARBA00001946"/>
    </source>
</evidence>
<dbReference type="CDD" id="cd01639">
    <property type="entry name" value="IMPase"/>
    <property type="match status" value="1"/>
</dbReference>
<dbReference type="InterPro" id="IPR000760">
    <property type="entry name" value="Inositol_monophosphatase-like"/>
</dbReference>
<accession>A0A1G2GT27</accession>
<dbReference type="PANTHER" id="PTHR20854:SF4">
    <property type="entry name" value="INOSITOL-1-MONOPHOSPHATASE-RELATED"/>
    <property type="match status" value="1"/>
</dbReference>
<dbReference type="GO" id="GO:0006020">
    <property type="term" value="P:inositol metabolic process"/>
    <property type="evidence" value="ECO:0007669"/>
    <property type="project" value="TreeGrafter"/>
</dbReference>
<evidence type="ECO:0000313" key="10">
    <source>
        <dbReference type="Proteomes" id="UP000179106"/>
    </source>
</evidence>
<keyword evidence="5 8" id="KW-0378">Hydrolase</keyword>
<dbReference type="PRINTS" id="PR00377">
    <property type="entry name" value="IMPHPHTASES"/>
</dbReference>
<reference evidence="9 10" key="1">
    <citation type="journal article" date="2016" name="Nat. Commun.">
        <title>Thousands of microbial genomes shed light on interconnected biogeochemical processes in an aquifer system.</title>
        <authorList>
            <person name="Anantharaman K."/>
            <person name="Brown C.T."/>
            <person name="Hug L.A."/>
            <person name="Sharon I."/>
            <person name="Castelle C.J."/>
            <person name="Probst A.J."/>
            <person name="Thomas B.C."/>
            <person name="Singh A."/>
            <person name="Wilkins M.J."/>
            <person name="Karaoz U."/>
            <person name="Brodie E.L."/>
            <person name="Williams K.H."/>
            <person name="Hubbard S.S."/>
            <person name="Banfield J.F."/>
        </authorList>
    </citation>
    <scope>NUCLEOTIDE SEQUENCE [LARGE SCALE GENOMIC DNA]</scope>
</reference>
<dbReference type="Pfam" id="PF00459">
    <property type="entry name" value="Inositol_P"/>
    <property type="match status" value="1"/>
</dbReference>
<dbReference type="PROSITE" id="PS00630">
    <property type="entry name" value="IMP_2"/>
    <property type="match status" value="1"/>
</dbReference>
<comment type="catalytic activity">
    <reaction evidence="1 8">
        <text>a myo-inositol phosphate + H2O = myo-inositol + phosphate</text>
        <dbReference type="Rhea" id="RHEA:24056"/>
        <dbReference type="ChEBI" id="CHEBI:15377"/>
        <dbReference type="ChEBI" id="CHEBI:17268"/>
        <dbReference type="ChEBI" id="CHEBI:43474"/>
        <dbReference type="ChEBI" id="CHEBI:84139"/>
        <dbReference type="EC" id="3.1.3.25"/>
    </reaction>
</comment>
<keyword evidence="6 7" id="KW-0460">Magnesium</keyword>
<comment type="similarity">
    <text evidence="3 8">Belongs to the inositol monophosphatase superfamily.</text>
</comment>
<sequence length="263" mass="29127">MSQSQEFLTKIIKEAGEILKKHFANPQYTVTEKSGVDFTTQADTETDAFIRKAILSEYPHAILLTEETAQTNQDYSELRKAKQLFIIDPLDGTTNFKHGVPHFAISIAEIANGQPITSVIYKPVTDELVIAEKDKEGATKNGITINVSNTQNLREAVIACDWPWDLGKRHFVPEWLSKLHPKVRQIKIMGSAVSDLVSLASGTIDVYIHACLKPWDEAAASLIVEKAGGKITTSTGEKWDIFKPDILASNGTLHDKILELINS</sequence>
<comment type="cofactor">
    <cofactor evidence="2 7 8">
        <name>Mg(2+)</name>
        <dbReference type="ChEBI" id="CHEBI:18420"/>
    </cofactor>
</comment>
<dbReference type="Proteomes" id="UP000179106">
    <property type="component" value="Unassembled WGS sequence"/>
</dbReference>
<feature type="binding site" evidence="7">
    <location>
        <position position="216"/>
    </location>
    <ligand>
        <name>Mg(2+)</name>
        <dbReference type="ChEBI" id="CHEBI:18420"/>
        <label>1</label>
        <note>catalytic</note>
    </ligand>
</feature>
<gene>
    <name evidence="9" type="ORF">A3B25_00145</name>
</gene>
<dbReference type="AlphaFoldDB" id="A0A1G2GT27"/>
<keyword evidence="4 7" id="KW-0479">Metal-binding</keyword>
<evidence type="ECO:0000256" key="8">
    <source>
        <dbReference type="RuleBase" id="RU364068"/>
    </source>
</evidence>
<dbReference type="Gene3D" id="3.30.540.10">
    <property type="entry name" value="Fructose-1,6-Bisphosphatase, subunit A, domain 1"/>
    <property type="match status" value="1"/>
</dbReference>
<proteinExistence type="inferred from homology"/>
<dbReference type="PANTHER" id="PTHR20854">
    <property type="entry name" value="INOSITOL MONOPHOSPHATASE"/>
    <property type="match status" value="1"/>
</dbReference>
<protein>
    <recommendedName>
        <fullName evidence="8">Inositol-1-monophosphatase</fullName>
        <ecNumber evidence="8">3.1.3.25</ecNumber>
    </recommendedName>
</protein>
<evidence type="ECO:0000256" key="4">
    <source>
        <dbReference type="ARBA" id="ARBA00022723"/>
    </source>
</evidence>
<name>A0A1G2GT27_9BACT</name>
<dbReference type="InterPro" id="IPR033942">
    <property type="entry name" value="IMPase"/>
</dbReference>
<evidence type="ECO:0000256" key="6">
    <source>
        <dbReference type="ARBA" id="ARBA00022842"/>
    </source>
</evidence>
<dbReference type="STRING" id="1802126.A3B25_00145"/>
<feature type="binding site" evidence="7">
    <location>
        <position position="88"/>
    </location>
    <ligand>
        <name>Mg(2+)</name>
        <dbReference type="ChEBI" id="CHEBI:18420"/>
        <label>1</label>
        <note>catalytic</note>
    </ligand>
</feature>
<dbReference type="InterPro" id="IPR020583">
    <property type="entry name" value="Inositol_monoP_metal-BS"/>
</dbReference>
<dbReference type="SUPFAM" id="SSF56655">
    <property type="entry name" value="Carbohydrate phosphatase"/>
    <property type="match status" value="1"/>
</dbReference>
<dbReference type="EC" id="3.1.3.25" evidence="8"/>
<feature type="binding site" evidence="7">
    <location>
        <position position="91"/>
    </location>
    <ligand>
        <name>Mg(2+)</name>
        <dbReference type="ChEBI" id="CHEBI:18420"/>
        <label>1</label>
        <note>catalytic</note>
    </ligand>
</feature>
<evidence type="ECO:0000256" key="1">
    <source>
        <dbReference type="ARBA" id="ARBA00001033"/>
    </source>
</evidence>
<comment type="caution">
    <text evidence="9">The sequence shown here is derived from an EMBL/GenBank/DDBJ whole genome shotgun (WGS) entry which is preliminary data.</text>
</comment>
<dbReference type="GO" id="GO:0008934">
    <property type="term" value="F:inositol monophosphate 1-phosphatase activity"/>
    <property type="evidence" value="ECO:0007669"/>
    <property type="project" value="InterPro"/>
</dbReference>
<organism evidence="9 10">
    <name type="scientific">Candidatus Ryanbacteria bacterium RIFCSPLOWO2_01_FULL_48_26</name>
    <dbReference type="NCBI Taxonomy" id="1802126"/>
    <lineage>
        <taxon>Bacteria</taxon>
        <taxon>Candidatus Ryaniibacteriota</taxon>
    </lineage>
</organism>